<keyword evidence="2 5" id="KW-0812">Transmembrane</keyword>
<feature type="domain" description="ABC transmembrane type-2" evidence="6">
    <location>
        <begin position="29"/>
        <end position="261"/>
    </location>
</feature>
<feature type="transmembrane region" description="Helical" evidence="5">
    <location>
        <begin position="181"/>
        <end position="202"/>
    </location>
</feature>
<dbReference type="PIRSF" id="PIRSF006648">
    <property type="entry name" value="DrrB"/>
    <property type="match status" value="1"/>
</dbReference>
<dbReference type="Proteomes" id="UP000065807">
    <property type="component" value="Chromosome"/>
</dbReference>
<gene>
    <name evidence="7" type="ORF">LIP_1052</name>
</gene>
<keyword evidence="8" id="KW-1185">Reference proteome</keyword>
<accession>A0A0K2SJ82</accession>
<comment type="similarity">
    <text evidence="5">Belongs to the ABC-2 integral membrane protein family.</text>
</comment>
<organism evidence="7 8">
    <name type="scientific">Limnochorda pilosa</name>
    <dbReference type="NCBI Taxonomy" id="1555112"/>
    <lineage>
        <taxon>Bacteria</taxon>
        <taxon>Bacillati</taxon>
        <taxon>Bacillota</taxon>
        <taxon>Limnochordia</taxon>
        <taxon>Limnochordales</taxon>
        <taxon>Limnochordaceae</taxon>
        <taxon>Limnochorda</taxon>
    </lineage>
</organism>
<dbReference type="InterPro" id="IPR047817">
    <property type="entry name" value="ABC2_TM_bact-type"/>
</dbReference>
<evidence type="ECO:0000256" key="3">
    <source>
        <dbReference type="ARBA" id="ARBA00022989"/>
    </source>
</evidence>
<proteinExistence type="inferred from homology"/>
<evidence type="ECO:0000313" key="7">
    <source>
        <dbReference type="EMBL" id="BAS26909.1"/>
    </source>
</evidence>
<feature type="transmembrane region" description="Helical" evidence="5">
    <location>
        <begin position="21"/>
        <end position="46"/>
    </location>
</feature>
<dbReference type="PANTHER" id="PTHR43229">
    <property type="entry name" value="NODULATION PROTEIN J"/>
    <property type="match status" value="1"/>
</dbReference>
<dbReference type="PANTHER" id="PTHR43229:SF6">
    <property type="entry name" value="ABC-TYPE MULTIDRUG TRANSPORT SYSTEM, PERMEASE COMPONENT"/>
    <property type="match status" value="1"/>
</dbReference>
<reference evidence="8" key="1">
    <citation type="submission" date="2015-07" db="EMBL/GenBank/DDBJ databases">
        <title>Complete genome sequence and phylogenetic analysis of Limnochorda pilosa.</title>
        <authorList>
            <person name="Watanabe M."/>
            <person name="Kojima H."/>
            <person name="Fukui M."/>
        </authorList>
    </citation>
    <scope>NUCLEOTIDE SEQUENCE [LARGE SCALE GENOMIC DNA]</scope>
    <source>
        <strain evidence="8">HC45</strain>
    </source>
</reference>
<dbReference type="GO" id="GO:0043190">
    <property type="term" value="C:ATP-binding cassette (ABC) transporter complex"/>
    <property type="evidence" value="ECO:0007669"/>
    <property type="project" value="InterPro"/>
</dbReference>
<keyword evidence="4 5" id="KW-0472">Membrane</keyword>
<dbReference type="PROSITE" id="PS51012">
    <property type="entry name" value="ABC_TM2"/>
    <property type="match status" value="1"/>
</dbReference>
<sequence>MRLLRTVRAVLVREWYVNLRAYRVSFFLSTGMASLFTLLIGYFLYHTVFAGRITEEFAALAGTDRYMSYLTVGVLVYLFATRLLYPVRTFLVEHWEGTLPVMTMMGVPRLAYHLGCVLFSALYSAVEVSVVLVVVALSIGLELPAVPLPAVAAALAASFVGLYGLSLVLAAVILSVRDRVVVEAAAFSLMQLLCGVLFPVGYLPRAAQVVAEVIPLTPSLRALRAATLAGVGVGGILPDLVSLLVLGIVYTGLGGVLLGRVVGRVMEQTA</sequence>
<evidence type="ECO:0000256" key="1">
    <source>
        <dbReference type="ARBA" id="ARBA00004141"/>
    </source>
</evidence>
<feature type="transmembrane region" description="Helical" evidence="5">
    <location>
        <begin position="240"/>
        <end position="262"/>
    </location>
</feature>
<name>A0A0K2SJ82_LIMPI</name>
<reference evidence="8" key="2">
    <citation type="journal article" date="2016" name="Int. J. Syst. Evol. Microbiol.">
        <title>Complete genome sequence and cell structure of Limnochorda pilosa, a Gram-negative spore-former within the phylum Firmicutes.</title>
        <authorList>
            <person name="Watanabe M."/>
            <person name="Kojima H."/>
            <person name="Fukui M."/>
        </authorList>
    </citation>
    <scope>NUCLEOTIDE SEQUENCE [LARGE SCALE GENOMIC DNA]</scope>
    <source>
        <strain evidence="8">HC45</strain>
    </source>
</reference>
<dbReference type="InterPro" id="IPR000412">
    <property type="entry name" value="ABC_2_transport"/>
</dbReference>
<feature type="transmembrane region" description="Helical" evidence="5">
    <location>
        <begin position="110"/>
        <end position="139"/>
    </location>
</feature>
<feature type="transmembrane region" description="Helical" evidence="5">
    <location>
        <begin position="151"/>
        <end position="174"/>
    </location>
</feature>
<keyword evidence="3 5" id="KW-1133">Transmembrane helix</keyword>
<comment type="subcellular location">
    <subcellularLocation>
        <location evidence="5">Cell membrane</location>
        <topology evidence="5">Multi-pass membrane protein</topology>
    </subcellularLocation>
    <subcellularLocation>
        <location evidence="1">Membrane</location>
        <topology evidence="1">Multi-pass membrane protein</topology>
    </subcellularLocation>
</comment>
<protein>
    <recommendedName>
        <fullName evidence="5">Transport permease protein</fullName>
    </recommendedName>
</protein>
<dbReference type="InterPro" id="IPR013525">
    <property type="entry name" value="ABC2_TM"/>
</dbReference>
<feature type="transmembrane region" description="Helical" evidence="5">
    <location>
        <begin position="66"/>
        <end position="85"/>
    </location>
</feature>
<dbReference type="AlphaFoldDB" id="A0A0K2SJ82"/>
<dbReference type="EMBL" id="AP014924">
    <property type="protein sequence ID" value="BAS26909.1"/>
    <property type="molecule type" value="Genomic_DNA"/>
</dbReference>
<dbReference type="Pfam" id="PF01061">
    <property type="entry name" value="ABC2_membrane"/>
    <property type="match status" value="1"/>
</dbReference>
<dbReference type="STRING" id="1555112.LIP_1052"/>
<evidence type="ECO:0000313" key="8">
    <source>
        <dbReference type="Proteomes" id="UP000065807"/>
    </source>
</evidence>
<evidence type="ECO:0000256" key="5">
    <source>
        <dbReference type="RuleBase" id="RU361157"/>
    </source>
</evidence>
<keyword evidence="5" id="KW-1003">Cell membrane</keyword>
<evidence type="ECO:0000256" key="2">
    <source>
        <dbReference type="ARBA" id="ARBA00022692"/>
    </source>
</evidence>
<evidence type="ECO:0000256" key="4">
    <source>
        <dbReference type="ARBA" id="ARBA00023136"/>
    </source>
</evidence>
<dbReference type="KEGG" id="lpil:LIP_1052"/>
<dbReference type="InterPro" id="IPR051784">
    <property type="entry name" value="Nod_factor_ABC_transporter"/>
</dbReference>
<evidence type="ECO:0000259" key="6">
    <source>
        <dbReference type="PROSITE" id="PS51012"/>
    </source>
</evidence>
<keyword evidence="5" id="KW-0813">Transport</keyword>
<dbReference type="GO" id="GO:0140359">
    <property type="term" value="F:ABC-type transporter activity"/>
    <property type="evidence" value="ECO:0007669"/>
    <property type="project" value="InterPro"/>
</dbReference>